<keyword evidence="4 8" id="KW-1003">Cell membrane</keyword>
<keyword evidence="11" id="KW-1185">Reference proteome</keyword>
<keyword evidence="5 9" id="KW-0812">Transmembrane</keyword>
<evidence type="ECO:0000256" key="1">
    <source>
        <dbReference type="ARBA" id="ARBA00004651"/>
    </source>
</evidence>
<evidence type="ECO:0000256" key="6">
    <source>
        <dbReference type="ARBA" id="ARBA00022989"/>
    </source>
</evidence>
<dbReference type="PIRSF" id="PIRSF016661">
    <property type="entry name" value="BioY"/>
    <property type="match status" value="1"/>
</dbReference>
<feature type="transmembrane region" description="Helical" evidence="9">
    <location>
        <begin position="84"/>
        <end position="101"/>
    </location>
</feature>
<evidence type="ECO:0000256" key="9">
    <source>
        <dbReference type="SAM" id="Phobius"/>
    </source>
</evidence>
<sequence length="181" mass="18697">MERNLTFIALFAALIAVLGLLPKLTLGFGVPITAQSLGVMLAGTVLGAKRGFLAALLFVGLAIVGLPILAGGRNGLEAIQSPSVGFFLGFPIAAFVTGLIVERAKDMNIMIVSVIGSIIGGVVALYILGVMGLAWKLEKSFTESLLLVTAFIPGDAVKALLAGVVTQAIYKARPNAVMSRS</sequence>
<dbReference type="InterPro" id="IPR003784">
    <property type="entry name" value="BioY"/>
</dbReference>
<evidence type="ECO:0000256" key="8">
    <source>
        <dbReference type="PIRNR" id="PIRNR016661"/>
    </source>
</evidence>
<organism evidence="10 11">
    <name type="scientific">Paramylibacter ulvae</name>
    <dbReference type="NCBI Taxonomy" id="1651968"/>
    <lineage>
        <taxon>Bacteria</taxon>
        <taxon>Pseudomonadati</taxon>
        <taxon>Pseudomonadota</taxon>
        <taxon>Alphaproteobacteria</taxon>
        <taxon>Rhodobacterales</taxon>
        <taxon>Paracoccaceae</taxon>
        <taxon>Paramylibacter</taxon>
    </lineage>
</organism>
<evidence type="ECO:0000256" key="3">
    <source>
        <dbReference type="ARBA" id="ARBA00022448"/>
    </source>
</evidence>
<gene>
    <name evidence="10" type="ORF">GCM10008927_08790</name>
</gene>
<dbReference type="PANTHER" id="PTHR34295:SF4">
    <property type="entry name" value="BIOTIN TRANSPORTER BIOY-RELATED"/>
    <property type="match status" value="1"/>
</dbReference>
<reference evidence="11" key="1">
    <citation type="journal article" date="2019" name="Int. J. Syst. Evol. Microbiol.">
        <title>The Global Catalogue of Microorganisms (GCM) 10K type strain sequencing project: providing services to taxonomists for standard genome sequencing and annotation.</title>
        <authorList>
            <consortium name="The Broad Institute Genomics Platform"/>
            <consortium name="The Broad Institute Genome Sequencing Center for Infectious Disease"/>
            <person name="Wu L."/>
            <person name="Ma J."/>
        </authorList>
    </citation>
    <scope>NUCLEOTIDE SEQUENCE [LARGE SCALE GENOMIC DNA]</scope>
    <source>
        <strain evidence="11">KCTC 32465</strain>
    </source>
</reference>
<evidence type="ECO:0000256" key="5">
    <source>
        <dbReference type="ARBA" id="ARBA00022692"/>
    </source>
</evidence>
<dbReference type="PANTHER" id="PTHR34295">
    <property type="entry name" value="BIOTIN TRANSPORTER BIOY"/>
    <property type="match status" value="1"/>
</dbReference>
<comment type="caution">
    <text evidence="10">The sequence shown here is derived from an EMBL/GenBank/DDBJ whole genome shotgun (WGS) entry which is preliminary data.</text>
</comment>
<dbReference type="Pfam" id="PF02632">
    <property type="entry name" value="BioY"/>
    <property type="match status" value="1"/>
</dbReference>
<keyword evidence="7 8" id="KW-0472">Membrane</keyword>
<dbReference type="EMBL" id="BMZF01000001">
    <property type="protein sequence ID" value="GHA45911.1"/>
    <property type="molecule type" value="Genomic_DNA"/>
</dbReference>
<feature type="transmembrane region" description="Helical" evidence="9">
    <location>
        <begin position="145"/>
        <end position="170"/>
    </location>
</feature>
<dbReference type="Proteomes" id="UP000634455">
    <property type="component" value="Unassembled WGS sequence"/>
</dbReference>
<accession>A0ABQ3CVI3</accession>
<comment type="similarity">
    <text evidence="2 8">Belongs to the BioY family.</text>
</comment>
<feature type="transmembrane region" description="Helical" evidence="9">
    <location>
        <begin position="107"/>
        <end position="133"/>
    </location>
</feature>
<evidence type="ECO:0000256" key="7">
    <source>
        <dbReference type="ARBA" id="ARBA00023136"/>
    </source>
</evidence>
<evidence type="ECO:0000256" key="2">
    <source>
        <dbReference type="ARBA" id="ARBA00010692"/>
    </source>
</evidence>
<comment type="subcellular location">
    <subcellularLocation>
        <location evidence="1 8">Cell membrane</location>
        <topology evidence="1 8">Multi-pass membrane protein</topology>
    </subcellularLocation>
</comment>
<keyword evidence="6 9" id="KW-1133">Transmembrane helix</keyword>
<feature type="transmembrane region" description="Helical" evidence="9">
    <location>
        <begin position="51"/>
        <end position="72"/>
    </location>
</feature>
<evidence type="ECO:0000313" key="11">
    <source>
        <dbReference type="Proteomes" id="UP000634455"/>
    </source>
</evidence>
<proteinExistence type="inferred from homology"/>
<evidence type="ECO:0000313" key="10">
    <source>
        <dbReference type="EMBL" id="GHA45911.1"/>
    </source>
</evidence>
<dbReference type="RefSeq" id="WP_189639321.1">
    <property type="nucleotide sequence ID" value="NZ_BMZF01000001.1"/>
</dbReference>
<dbReference type="Gene3D" id="1.10.1760.20">
    <property type="match status" value="1"/>
</dbReference>
<evidence type="ECO:0000256" key="4">
    <source>
        <dbReference type="ARBA" id="ARBA00022475"/>
    </source>
</evidence>
<keyword evidence="3 8" id="KW-0813">Transport</keyword>
<name>A0ABQ3CVI3_9RHOB</name>
<protein>
    <recommendedName>
        <fullName evidence="8">Biotin transporter</fullName>
    </recommendedName>
</protein>